<dbReference type="PROSITE" id="PS51257">
    <property type="entry name" value="PROKAR_LIPOPROTEIN"/>
    <property type="match status" value="1"/>
</dbReference>
<dbReference type="InterPro" id="IPR007210">
    <property type="entry name" value="ABC_Gly_betaine_transp_sub-bd"/>
</dbReference>
<organism evidence="2 3">
    <name type="scientific">Papillibacter cinnamivorans DSM 12816</name>
    <dbReference type="NCBI Taxonomy" id="1122930"/>
    <lineage>
        <taxon>Bacteria</taxon>
        <taxon>Bacillati</taxon>
        <taxon>Bacillota</taxon>
        <taxon>Clostridia</taxon>
        <taxon>Eubacteriales</taxon>
        <taxon>Oscillospiraceae</taxon>
        <taxon>Papillibacter</taxon>
    </lineage>
</organism>
<keyword evidence="3" id="KW-1185">Reference proteome</keyword>
<dbReference type="OrthoDB" id="9801163at2"/>
<evidence type="ECO:0000313" key="2">
    <source>
        <dbReference type="EMBL" id="SMC85783.1"/>
    </source>
</evidence>
<dbReference type="RefSeq" id="WP_084235499.1">
    <property type="nucleotide sequence ID" value="NZ_FWXW01000010.1"/>
</dbReference>
<dbReference type="AlphaFoldDB" id="A0A1W2CKQ2"/>
<dbReference type="STRING" id="1122930.SAMN02745168_0077"/>
<sequence length="299" mass="33356">MKRRQKWIGLVLALALGLAVVLTGCGEKKTVTIGSKDFGENIVLGEMFAQLIEAKTDITVERKLNMGGTFVCFEAIQNGDIDMYPEYTGTGLTAQLKMDVISDPDEAYQAVSDEFHEQFSIKWLKPFGFNNTYTLAVTDAVYREYGVETFSDLAKVSENLVFGAEHEFFDRQDGYDGLVETYGLKFKGEPLKMQVALKYQAIGNGDMDVTDAFATDGPIQQYNLHVLKDDKGFFPPYYAAPIIREDTLEKYPEVEDVLNTLAGLIDDATMTELNYKIDVEGQEVADVATEFLKSKGLID</sequence>
<protein>
    <submittedName>
        <fullName evidence="2">Osmoprotectant transport system substrate-binding protein</fullName>
    </submittedName>
</protein>
<dbReference type="GO" id="GO:0043190">
    <property type="term" value="C:ATP-binding cassette (ABC) transporter complex"/>
    <property type="evidence" value="ECO:0007669"/>
    <property type="project" value="InterPro"/>
</dbReference>
<dbReference type="Gene3D" id="3.40.190.120">
    <property type="entry name" value="Osmoprotection protein (prox), domain 2"/>
    <property type="match status" value="1"/>
</dbReference>
<dbReference type="GO" id="GO:0022857">
    <property type="term" value="F:transmembrane transporter activity"/>
    <property type="evidence" value="ECO:0007669"/>
    <property type="project" value="InterPro"/>
</dbReference>
<proteinExistence type="predicted"/>
<feature type="domain" description="ABC-type glycine betaine transport system substrate-binding" evidence="1">
    <location>
        <begin position="29"/>
        <end position="293"/>
    </location>
</feature>
<dbReference type="SUPFAM" id="SSF53850">
    <property type="entry name" value="Periplasmic binding protein-like II"/>
    <property type="match status" value="1"/>
</dbReference>
<evidence type="ECO:0000259" key="1">
    <source>
        <dbReference type="Pfam" id="PF04069"/>
    </source>
</evidence>
<dbReference type="CDD" id="cd13528">
    <property type="entry name" value="PBP2_osmoprotectants"/>
    <property type="match status" value="1"/>
</dbReference>
<reference evidence="2 3" key="1">
    <citation type="submission" date="2017-04" db="EMBL/GenBank/DDBJ databases">
        <authorList>
            <person name="Afonso C.L."/>
            <person name="Miller P.J."/>
            <person name="Scott M.A."/>
            <person name="Spackman E."/>
            <person name="Goraichik I."/>
            <person name="Dimitrov K.M."/>
            <person name="Suarez D.L."/>
            <person name="Swayne D.E."/>
        </authorList>
    </citation>
    <scope>NUCLEOTIDE SEQUENCE [LARGE SCALE GENOMIC DNA]</scope>
    <source>
        <strain evidence="2 3">DSM 12816</strain>
    </source>
</reference>
<gene>
    <name evidence="2" type="ORF">SAMN02745168_0077</name>
</gene>
<accession>A0A1W2CKQ2</accession>
<dbReference type="Proteomes" id="UP000192790">
    <property type="component" value="Unassembled WGS sequence"/>
</dbReference>
<dbReference type="Gene3D" id="3.40.190.10">
    <property type="entry name" value="Periplasmic binding protein-like II"/>
    <property type="match status" value="1"/>
</dbReference>
<dbReference type="EMBL" id="FWXW01000010">
    <property type="protein sequence ID" value="SMC85783.1"/>
    <property type="molecule type" value="Genomic_DNA"/>
</dbReference>
<evidence type="ECO:0000313" key="3">
    <source>
        <dbReference type="Proteomes" id="UP000192790"/>
    </source>
</evidence>
<dbReference type="Pfam" id="PF04069">
    <property type="entry name" value="OpuAC"/>
    <property type="match status" value="1"/>
</dbReference>
<name>A0A1W2CKQ2_9FIRM</name>